<organism evidence="1 4">
    <name type="scientific">Arsenophonus nasoniae</name>
    <name type="common">son-killer infecting Nasonia vitripennis</name>
    <dbReference type="NCBI Taxonomy" id="638"/>
    <lineage>
        <taxon>Bacteria</taxon>
        <taxon>Pseudomonadati</taxon>
        <taxon>Pseudomonadota</taxon>
        <taxon>Gammaproteobacteria</taxon>
        <taxon>Enterobacterales</taxon>
        <taxon>Morganellaceae</taxon>
        <taxon>Arsenophonus</taxon>
    </lineage>
</organism>
<dbReference type="AlphaFoldDB" id="A0AA95KC39"/>
<dbReference type="Proteomes" id="UP001177595">
    <property type="component" value="Chromosome"/>
</dbReference>
<name>A0AA95KC39_9GAMM</name>
<sequence>MAYGLKIYGQHGILQIDNTYENLTLGVKREITLKGGNDGSPSWGETGASTSINADWSTDISFFAYTSTTWMKRGNKSIFQPLNQSAGKCVLYGFGTNKVEWFPSPYGILVKNQAGNAVFKSTWAICRVIDVFNLSFTEYWSYNVPSGKTYAIAFGGGRDQYNAVNDEMEGYSHYFRTAGSKIEISYLVGSWWFRDNDEQSYTAKEFPLSIIIIDVTNY</sequence>
<evidence type="ECO:0000313" key="4">
    <source>
        <dbReference type="Proteomes" id="UP001177595"/>
    </source>
</evidence>
<gene>
    <name evidence="3" type="ORF">QE210_01815</name>
    <name evidence="1" type="ORF">QE210_08735</name>
    <name evidence="2" type="ORF">QE210_10690</name>
</gene>
<reference evidence="1" key="1">
    <citation type="submission" date="2023-04" db="EMBL/GenBank/DDBJ databases">
        <title>Genome dynamics across the evolutionary transition to endosymbiosis.</title>
        <authorList>
            <person name="Siozios S."/>
            <person name="Nadal-Jimenez P."/>
            <person name="Azagi T."/>
            <person name="Sprong H."/>
            <person name="Frost C.L."/>
            <person name="Parratt S.R."/>
            <person name="Taylor G."/>
            <person name="Brettell L."/>
            <person name="Lew K.C."/>
            <person name="Croft L."/>
            <person name="King K.C."/>
            <person name="Brockhurst M.A."/>
            <person name="Hypsa V."/>
            <person name="Novakova E."/>
            <person name="Darby A.C."/>
            <person name="Hurst G.D.D."/>
        </authorList>
    </citation>
    <scope>NUCLEOTIDE SEQUENCE</scope>
    <source>
        <strain evidence="1">APv</strain>
    </source>
</reference>
<evidence type="ECO:0000313" key="1">
    <source>
        <dbReference type="EMBL" id="WGL99992.1"/>
    </source>
</evidence>
<protein>
    <submittedName>
        <fullName evidence="1">Uncharacterized protein</fullName>
    </submittedName>
</protein>
<dbReference type="EMBL" id="CP123504">
    <property type="protein sequence ID" value="WGL99992.1"/>
    <property type="molecule type" value="Genomic_DNA"/>
</dbReference>
<proteinExistence type="predicted"/>
<accession>A0AA95KC39</accession>
<evidence type="ECO:0000313" key="3">
    <source>
        <dbReference type="EMBL" id="WGM01891.1"/>
    </source>
</evidence>
<dbReference type="EMBL" id="CP123504">
    <property type="protein sequence ID" value="WGM00344.1"/>
    <property type="molecule type" value="Genomic_DNA"/>
</dbReference>
<dbReference type="EMBL" id="CP123504">
    <property type="protein sequence ID" value="WGM01891.1"/>
    <property type="molecule type" value="Genomic_DNA"/>
</dbReference>
<dbReference type="RefSeq" id="WP_280623547.1">
    <property type="nucleotide sequence ID" value="NZ_CP123504.1"/>
</dbReference>
<evidence type="ECO:0000313" key="2">
    <source>
        <dbReference type="EMBL" id="WGM00344.1"/>
    </source>
</evidence>